<comment type="caution">
    <text evidence="1">The sequence shown here is derived from an EMBL/GenBank/DDBJ whole genome shotgun (WGS) entry which is preliminary data.</text>
</comment>
<name>A0A8K0HDF5_9ROSA</name>
<evidence type="ECO:0000313" key="2">
    <source>
        <dbReference type="Proteomes" id="UP000796880"/>
    </source>
</evidence>
<evidence type="ECO:0000313" key="1">
    <source>
        <dbReference type="EMBL" id="KAF3449820.1"/>
    </source>
</evidence>
<sequence>MSVEIKPKKNPSVAPILERKDRRDCLERRRRKREEEGCSSKLDSRVFLQNFKERKEEGPVSISSSLELAVSCHGSFGPLI</sequence>
<gene>
    <name evidence="1" type="ORF">FNV43_RR05899</name>
</gene>
<organism evidence="1 2">
    <name type="scientific">Rhamnella rubrinervis</name>
    <dbReference type="NCBI Taxonomy" id="2594499"/>
    <lineage>
        <taxon>Eukaryota</taxon>
        <taxon>Viridiplantae</taxon>
        <taxon>Streptophyta</taxon>
        <taxon>Embryophyta</taxon>
        <taxon>Tracheophyta</taxon>
        <taxon>Spermatophyta</taxon>
        <taxon>Magnoliopsida</taxon>
        <taxon>eudicotyledons</taxon>
        <taxon>Gunneridae</taxon>
        <taxon>Pentapetalae</taxon>
        <taxon>rosids</taxon>
        <taxon>fabids</taxon>
        <taxon>Rosales</taxon>
        <taxon>Rhamnaceae</taxon>
        <taxon>rhamnoid group</taxon>
        <taxon>Rhamneae</taxon>
        <taxon>Rhamnella</taxon>
    </lineage>
</organism>
<dbReference type="EMBL" id="VOIH02000003">
    <property type="protein sequence ID" value="KAF3449820.1"/>
    <property type="molecule type" value="Genomic_DNA"/>
</dbReference>
<protein>
    <submittedName>
        <fullName evidence="1">Uncharacterized protein</fullName>
    </submittedName>
</protein>
<proteinExistence type="predicted"/>
<dbReference type="AlphaFoldDB" id="A0A8K0HDF5"/>
<accession>A0A8K0HDF5</accession>
<dbReference type="Proteomes" id="UP000796880">
    <property type="component" value="Unassembled WGS sequence"/>
</dbReference>
<reference evidence="1" key="1">
    <citation type="submission" date="2020-03" db="EMBL/GenBank/DDBJ databases">
        <title>A high-quality chromosome-level genome assembly of a woody plant with both climbing and erect habits, Rhamnella rubrinervis.</title>
        <authorList>
            <person name="Lu Z."/>
            <person name="Yang Y."/>
            <person name="Zhu X."/>
            <person name="Sun Y."/>
        </authorList>
    </citation>
    <scope>NUCLEOTIDE SEQUENCE</scope>
    <source>
        <strain evidence="1">BYM</strain>
        <tissue evidence="1">Leaf</tissue>
    </source>
</reference>
<keyword evidence="2" id="KW-1185">Reference proteome</keyword>